<gene>
    <name evidence="4" type="ORF">J2S00_000098</name>
</gene>
<dbReference type="PANTHER" id="PTHR34475:SF1">
    <property type="entry name" value="CYTOSKELETON PROTEIN RODZ"/>
    <property type="match status" value="1"/>
</dbReference>
<accession>A0ABU0CLN1</accession>
<dbReference type="Gene3D" id="1.10.260.40">
    <property type="entry name" value="lambda repressor-like DNA-binding domains"/>
    <property type="match status" value="1"/>
</dbReference>
<keyword evidence="2" id="KW-0472">Membrane</keyword>
<feature type="region of interest" description="Disordered" evidence="1">
    <location>
        <begin position="138"/>
        <end position="201"/>
    </location>
</feature>
<dbReference type="Pfam" id="PF13413">
    <property type="entry name" value="HTH_25"/>
    <property type="match status" value="1"/>
</dbReference>
<evidence type="ECO:0000259" key="3">
    <source>
        <dbReference type="PROSITE" id="PS50943"/>
    </source>
</evidence>
<feature type="region of interest" description="Disordered" evidence="1">
    <location>
        <begin position="79"/>
        <end position="105"/>
    </location>
</feature>
<evidence type="ECO:0000256" key="1">
    <source>
        <dbReference type="SAM" id="MobiDB-lite"/>
    </source>
</evidence>
<feature type="domain" description="HTH cro/C1-type" evidence="3">
    <location>
        <begin position="8"/>
        <end position="68"/>
    </location>
</feature>
<keyword evidence="2" id="KW-0812">Transmembrane</keyword>
<protein>
    <submittedName>
        <fullName evidence="4">Cytoskeletal protein RodZ</fullName>
    </submittedName>
</protein>
<dbReference type="InterPro" id="IPR010982">
    <property type="entry name" value="Lambda_DNA-bd_dom_sf"/>
</dbReference>
<reference evidence="4 5" key="1">
    <citation type="submission" date="2023-07" db="EMBL/GenBank/DDBJ databases">
        <title>Genomic Encyclopedia of Type Strains, Phase IV (KMG-IV): sequencing the most valuable type-strain genomes for metagenomic binning, comparative biology and taxonomic classification.</title>
        <authorList>
            <person name="Goeker M."/>
        </authorList>
    </citation>
    <scope>NUCLEOTIDE SEQUENCE [LARGE SCALE GENOMIC DNA]</scope>
    <source>
        <strain evidence="4 5">DSM 17740</strain>
    </source>
</reference>
<evidence type="ECO:0000313" key="4">
    <source>
        <dbReference type="EMBL" id="MDQ0337328.1"/>
    </source>
</evidence>
<sequence>MSELGRYLKETRKEKKMTLEDIQEVTKIRKRYLEAIEKGEYNALPGAFYARAFIKSYAEALGLNPEQVLEQFAQELPRVPQAPAEQIPTRQRRSKRARRSASPKGGKWVSNLIFYAFLLLIGFVFYIAFVSFVNPEAESPMDDAPGVNSEGDELVSGGEEGEETHETDAENGGENQNENKSAQQSEEPDSEPVLTRERTEGNRTYYTYEHVGEAIVRLEAVNGNVWYSLNDEVAETEIEQLNLQHGSDREWDLSGYEQVRFHFGNTPGAQLYINNEPVDLSGLSHVHHIVISFNPVD</sequence>
<dbReference type="RefSeq" id="WP_307334323.1">
    <property type="nucleotide sequence ID" value="NZ_JAUSUQ010000001.1"/>
</dbReference>
<dbReference type="EMBL" id="JAUSUQ010000001">
    <property type="protein sequence ID" value="MDQ0337328.1"/>
    <property type="molecule type" value="Genomic_DNA"/>
</dbReference>
<dbReference type="InterPro" id="IPR001387">
    <property type="entry name" value="Cro/C1-type_HTH"/>
</dbReference>
<feature type="compositionally biased region" description="Basic residues" evidence="1">
    <location>
        <begin position="90"/>
        <end position="101"/>
    </location>
</feature>
<dbReference type="Proteomes" id="UP001232445">
    <property type="component" value="Unassembled WGS sequence"/>
</dbReference>
<feature type="transmembrane region" description="Helical" evidence="2">
    <location>
        <begin position="112"/>
        <end position="133"/>
    </location>
</feature>
<dbReference type="InterPro" id="IPR025194">
    <property type="entry name" value="RodZ-like_C"/>
</dbReference>
<feature type="compositionally biased region" description="Polar residues" evidence="1">
    <location>
        <begin position="173"/>
        <end position="185"/>
    </location>
</feature>
<evidence type="ECO:0000313" key="5">
    <source>
        <dbReference type="Proteomes" id="UP001232445"/>
    </source>
</evidence>
<proteinExistence type="predicted"/>
<name>A0ABU0CLN1_9BACI</name>
<dbReference type="SMART" id="SM00530">
    <property type="entry name" value="HTH_XRE"/>
    <property type="match status" value="1"/>
</dbReference>
<comment type="caution">
    <text evidence="4">The sequence shown here is derived from an EMBL/GenBank/DDBJ whole genome shotgun (WGS) entry which is preliminary data.</text>
</comment>
<keyword evidence="2" id="KW-1133">Transmembrane helix</keyword>
<dbReference type="PANTHER" id="PTHR34475">
    <property type="match status" value="1"/>
</dbReference>
<dbReference type="SUPFAM" id="SSF47413">
    <property type="entry name" value="lambda repressor-like DNA-binding domains"/>
    <property type="match status" value="1"/>
</dbReference>
<evidence type="ECO:0000256" key="2">
    <source>
        <dbReference type="SAM" id="Phobius"/>
    </source>
</evidence>
<feature type="compositionally biased region" description="Acidic residues" evidence="1">
    <location>
        <begin position="159"/>
        <end position="171"/>
    </location>
</feature>
<dbReference type="CDD" id="cd00093">
    <property type="entry name" value="HTH_XRE"/>
    <property type="match status" value="1"/>
</dbReference>
<dbReference type="Pfam" id="PF13464">
    <property type="entry name" value="RodZ_C"/>
    <property type="match status" value="1"/>
</dbReference>
<dbReference type="PROSITE" id="PS50943">
    <property type="entry name" value="HTH_CROC1"/>
    <property type="match status" value="1"/>
</dbReference>
<dbReference type="InterPro" id="IPR050400">
    <property type="entry name" value="Bact_Cytoskel_RodZ"/>
</dbReference>
<keyword evidence="5" id="KW-1185">Reference proteome</keyword>
<organism evidence="4 5">
    <name type="scientific">Caldalkalibacillus uzonensis</name>
    <dbReference type="NCBI Taxonomy" id="353224"/>
    <lineage>
        <taxon>Bacteria</taxon>
        <taxon>Bacillati</taxon>
        <taxon>Bacillota</taxon>
        <taxon>Bacilli</taxon>
        <taxon>Bacillales</taxon>
        <taxon>Bacillaceae</taxon>
        <taxon>Caldalkalibacillus</taxon>
    </lineage>
</organism>